<dbReference type="InterPro" id="IPR052700">
    <property type="entry name" value="Carb_kinase_PfkB-like"/>
</dbReference>
<dbReference type="EC" id="2.7.1.45" evidence="5"/>
<proteinExistence type="inferred from homology"/>
<dbReference type="Proteomes" id="UP000579605">
    <property type="component" value="Unassembled WGS sequence"/>
</dbReference>
<protein>
    <submittedName>
        <fullName evidence="5">2-dehydro-3-deoxygluconokinase</fullName>
        <ecNumber evidence="5">2.7.1.45</ecNumber>
    </submittedName>
</protein>
<gene>
    <name evidence="5" type="ORF">F4554_000988</name>
</gene>
<evidence type="ECO:0000259" key="4">
    <source>
        <dbReference type="Pfam" id="PF00294"/>
    </source>
</evidence>
<feature type="domain" description="Carbohydrate kinase PfkB" evidence="4">
    <location>
        <begin position="27"/>
        <end position="320"/>
    </location>
</feature>
<dbReference type="EMBL" id="JACBZH010000001">
    <property type="protein sequence ID" value="NYH88350.1"/>
    <property type="molecule type" value="Genomic_DNA"/>
</dbReference>
<comment type="caution">
    <text evidence="5">The sequence shown here is derived from an EMBL/GenBank/DDBJ whole genome shotgun (WGS) entry which is preliminary data.</text>
</comment>
<keyword evidence="6" id="KW-1185">Reference proteome</keyword>
<dbReference type="SUPFAM" id="SSF53613">
    <property type="entry name" value="Ribokinase-like"/>
    <property type="match status" value="1"/>
</dbReference>
<dbReference type="PROSITE" id="PS00584">
    <property type="entry name" value="PFKB_KINASES_2"/>
    <property type="match status" value="1"/>
</dbReference>
<dbReference type="GO" id="GO:0008673">
    <property type="term" value="F:2-dehydro-3-deoxygluconokinase activity"/>
    <property type="evidence" value="ECO:0007669"/>
    <property type="project" value="UniProtKB-EC"/>
</dbReference>
<dbReference type="PANTHER" id="PTHR43320">
    <property type="entry name" value="SUGAR KINASE"/>
    <property type="match status" value="1"/>
</dbReference>
<dbReference type="InterPro" id="IPR011611">
    <property type="entry name" value="PfkB_dom"/>
</dbReference>
<evidence type="ECO:0000256" key="3">
    <source>
        <dbReference type="ARBA" id="ARBA00022777"/>
    </source>
</evidence>
<keyword evidence="2 5" id="KW-0808">Transferase</keyword>
<dbReference type="Gene3D" id="3.40.1190.20">
    <property type="match status" value="1"/>
</dbReference>
<dbReference type="InterPro" id="IPR029056">
    <property type="entry name" value="Ribokinase-like"/>
</dbReference>
<dbReference type="RefSeq" id="WP_179786260.1">
    <property type="nucleotide sequence ID" value="NZ_BAAARR010000022.1"/>
</dbReference>
<dbReference type="CDD" id="cd01166">
    <property type="entry name" value="KdgK"/>
    <property type="match status" value="1"/>
</dbReference>
<evidence type="ECO:0000313" key="6">
    <source>
        <dbReference type="Proteomes" id="UP000579605"/>
    </source>
</evidence>
<dbReference type="InterPro" id="IPR002173">
    <property type="entry name" value="Carboh/pur_kinase_PfkB_CS"/>
</dbReference>
<dbReference type="AlphaFoldDB" id="A0A852ZH29"/>
<reference evidence="5 6" key="1">
    <citation type="submission" date="2020-07" db="EMBL/GenBank/DDBJ databases">
        <title>Sequencing the genomes of 1000 actinobacteria strains.</title>
        <authorList>
            <person name="Klenk H.-P."/>
        </authorList>
    </citation>
    <scope>NUCLEOTIDE SEQUENCE [LARGE SCALE GENOMIC DNA]</scope>
    <source>
        <strain evidence="5 6">DSM 18448</strain>
    </source>
</reference>
<keyword evidence="3 5" id="KW-0418">Kinase</keyword>
<sequence>MTSPVEGPVEGSAEGLAGSTAAGSVDVVTLGETMALVAATTTGSFAVGAPARISFGGAETNVAIGLSRLGHSATWIGRLGADPLGHLVKDALRGEGVDVSHVRTDAEVPTGLMLREHRTADRVRVSYYRRGLAGSRLTPDDVDTGLVAAARTLHVSGITPALSESARAAVHTAVDAARAAGVPVSFDFNYRAALWSVTEAGAAFRDLVAAADIVFAGDEEAAMVVPAGSVEEVAKELAALGPAQVVLKRGAAGAYAVVDGESFTEPALAVSLIDPVGAGDAFVAGYLSAMLDGLDPAQRLRRGNVCGAFAVSVAGDWEGLPRRSELATMDATENVAR</sequence>
<evidence type="ECO:0000313" key="5">
    <source>
        <dbReference type="EMBL" id="NYH88350.1"/>
    </source>
</evidence>
<dbReference type="Pfam" id="PF00294">
    <property type="entry name" value="PfkB"/>
    <property type="match status" value="1"/>
</dbReference>
<name>A0A852ZH29_9ACTN</name>
<dbReference type="PANTHER" id="PTHR43320:SF2">
    <property type="entry name" value="2-DEHYDRO-3-DEOXYGLUCONOKINASE_2-DEHYDRO-3-DEOXYGALACTONOKINASE"/>
    <property type="match status" value="1"/>
</dbReference>
<comment type="similarity">
    <text evidence="1">Belongs to the carbohydrate kinase PfkB family.</text>
</comment>
<evidence type="ECO:0000256" key="1">
    <source>
        <dbReference type="ARBA" id="ARBA00010688"/>
    </source>
</evidence>
<evidence type="ECO:0000256" key="2">
    <source>
        <dbReference type="ARBA" id="ARBA00022679"/>
    </source>
</evidence>
<organism evidence="5 6">
    <name type="scientific">Actinopolymorpha rutila</name>
    <dbReference type="NCBI Taxonomy" id="446787"/>
    <lineage>
        <taxon>Bacteria</taxon>
        <taxon>Bacillati</taxon>
        <taxon>Actinomycetota</taxon>
        <taxon>Actinomycetes</taxon>
        <taxon>Propionibacteriales</taxon>
        <taxon>Actinopolymorphaceae</taxon>
        <taxon>Actinopolymorpha</taxon>
    </lineage>
</organism>
<accession>A0A852ZH29</accession>